<dbReference type="PANTHER" id="PTHR38088">
    <property type="entry name" value="UCP029143 FAMILY PROTEIN"/>
    <property type="match status" value="1"/>
</dbReference>
<keyword evidence="5" id="KW-1185">Reference proteome</keyword>
<dbReference type="GO" id="GO:0016813">
    <property type="term" value="F:hydrolase activity, acting on carbon-nitrogen (but not peptide) bonds, in linear amidines"/>
    <property type="evidence" value="ECO:0007669"/>
    <property type="project" value="UniProtKB-UniRule"/>
</dbReference>
<dbReference type="InterPro" id="IPR015947">
    <property type="entry name" value="PUA-like_sf"/>
</dbReference>
<gene>
    <name evidence="4" type="ORF">SAMN02745782_00169</name>
</gene>
<accession>A0A1T4KEX1</accession>
<dbReference type="PIRSF" id="PIRSF029143">
    <property type="entry name" value="UCP029143"/>
    <property type="match status" value="1"/>
</dbReference>
<comment type="catalytic activity">
    <reaction evidence="2">
        <text>N(4)-acetylcytidine + H2O = cytidine + acetate + H(+)</text>
        <dbReference type="Rhea" id="RHEA:62932"/>
        <dbReference type="ChEBI" id="CHEBI:15377"/>
        <dbReference type="ChEBI" id="CHEBI:15378"/>
        <dbReference type="ChEBI" id="CHEBI:17562"/>
        <dbReference type="ChEBI" id="CHEBI:30089"/>
        <dbReference type="ChEBI" id="CHEBI:70989"/>
        <dbReference type="EC" id="3.5.1.135"/>
    </reaction>
</comment>
<comment type="similarity">
    <text evidence="2">Belongs to the N(4)-acetylcytidine amidohydrolase family.</text>
</comment>
<dbReference type="Gene3D" id="2.30.130.30">
    <property type="entry name" value="Hypothetical protein"/>
    <property type="match status" value="1"/>
</dbReference>
<dbReference type="EC" id="3.5.1.135" evidence="2"/>
<feature type="active site" description="Nucleophile" evidence="2">
    <location>
        <position position="34"/>
    </location>
</feature>
<dbReference type="NCBIfam" id="NF003443">
    <property type="entry name" value="PRK04980.1"/>
    <property type="match status" value="1"/>
</dbReference>
<dbReference type="GO" id="GO:0005829">
    <property type="term" value="C:cytosol"/>
    <property type="evidence" value="ECO:0007669"/>
    <property type="project" value="TreeGrafter"/>
</dbReference>
<feature type="active site" description="Proton acceptor" evidence="2">
    <location>
        <position position="31"/>
    </location>
</feature>
<comment type="function">
    <text evidence="2">Catalyzes the hydrolysis of N(4)-acetylcytidine (ac4C).</text>
</comment>
<protein>
    <recommendedName>
        <fullName evidence="2">N(4)-acetylcytidine amidohydrolase</fullName>
        <shortName evidence="2">ac4C amidohydrolase</shortName>
        <ecNumber evidence="2">3.5.1.135</ecNumber>
    </recommendedName>
</protein>
<evidence type="ECO:0000256" key="2">
    <source>
        <dbReference type="HAMAP-Rule" id="MF_00684"/>
    </source>
</evidence>
<dbReference type="InterPro" id="IPR007374">
    <property type="entry name" value="ASCH_domain"/>
</dbReference>
<dbReference type="CDD" id="cd06552">
    <property type="entry name" value="ASCH_yqfb_like"/>
    <property type="match status" value="1"/>
</dbReference>
<dbReference type="STRING" id="1123491.SAMN02745782_00169"/>
<evidence type="ECO:0000256" key="1">
    <source>
        <dbReference type="ARBA" id="ARBA00022801"/>
    </source>
</evidence>
<comment type="catalytic activity">
    <reaction evidence="2">
        <text>N(4)-acetyl-2'-deoxycytidine + H2O = 2'-deoxycytidine + acetate + H(+)</text>
        <dbReference type="Rhea" id="RHEA:62936"/>
        <dbReference type="ChEBI" id="CHEBI:15377"/>
        <dbReference type="ChEBI" id="CHEBI:15378"/>
        <dbReference type="ChEBI" id="CHEBI:15698"/>
        <dbReference type="ChEBI" id="CHEBI:30089"/>
        <dbReference type="ChEBI" id="CHEBI:146133"/>
        <dbReference type="EC" id="3.5.1.135"/>
    </reaction>
</comment>
<dbReference type="Pfam" id="PF04266">
    <property type="entry name" value="ASCH"/>
    <property type="match status" value="1"/>
</dbReference>
<feature type="active site" description="Proton donor" evidence="2">
    <location>
        <position position="84"/>
    </location>
</feature>
<dbReference type="Proteomes" id="UP000190834">
    <property type="component" value="Unassembled WGS sequence"/>
</dbReference>
<sequence>MAYRLEIEEAQAATEMTFFSRFVADILAGKKVITIRDESENNYRPGSIVDVSTFEEGRWFCKLKIISVTPILFCELNEFHAEQENMTLEQLRNVIQEIYPGIEQLYVIQYQKCE</sequence>
<dbReference type="AlphaFoldDB" id="A0A1T4KEX1"/>
<name>A0A1T4KEX1_VIBCI</name>
<comment type="catalytic activity">
    <reaction evidence="2">
        <text>N(4)-acetylcytosine + H2O = cytosine + acetate + H(+)</text>
        <dbReference type="Rhea" id="RHEA:62940"/>
        <dbReference type="ChEBI" id="CHEBI:15377"/>
        <dbReference type="ChEBI" id="CHEBI:15378"/>
        <dbReference type="ChEBI" id="CHEBI:16040"/>
        <dbReference type="ChEBI" id="CHEBI:30089"/>
        <dbReference type="ChEBI" id="CHEBI:146134"/>
        <dbReference type="EC" id="3.5.1.135"/>
    </reaction>
</comment>
<dbReference type="HAMAP" id="MF_00684">
    <property type="entry name" value="ac4C_amidohydr"/>
    <property type="match status" value="1"/>
</dbReference>
<dbReference type="PANTHER" id="PTHR38088:SF2">
    <property type="entry name" value="UCP029143 FAMILY PROTEIN"/>
    <property type="match status" value="1"/>
</dbReference>
<organism evidence="4 5">
    <name type="scientific">Vibrio cincinnatiensis DSM 19608</name>
    <dbReference type="NCBI Taxonomy" id="1123491"/>
    <lineage>
        <taxon>Bacteria</taxon>
        <taxon>Pseudomonadati</taxon>
        <taxon>Pseudomonadota</taxon>
        <taxon>Gammaproteobacteria</taxon>
        <taxon>Vibrionales</taxon>
        <taxon>Vibrionaceae</taxon>
        <taxon>Vibrio</taxon>
    </lineage>
</organism>
<proteinExistence type="inferred from homology"/>
<evidence type="ECO:0000259" key="3">
    <source>
        <dbReference type="SMART" id="SM01022"/>
    </source>
</evidence>
<evidence type="ECO:0000313" key="4">
    <source>
        <dbReference type="EMBL" id="SJZ40885.1"/>
    </source>
</evidence>
<dbReference type="SUPFAM" id="SSF88697">
    <property type="entry name" value="PUA domain-like"/>
    <property type="match status" value="1"/>
</dbReference>
<feature type="domain" description="ASCH" evidence="3">
    <location>
        <begin position="16"/>
        <end position="114"/>
    </location>
</feature>
<keyword evidence="1 2" id="KW-0378">Hydrolase</keyword>
<reference evidence="5" key="1">
    <citation type="submission" date="2017-02" db="EMBL/GenBank/DDBJ databases">
        <authorList>
            <person name="Varghese N."/>
            <person name="Submissions S."/>
        </authorList>
    </citation>
    <scope>NUCLEOTIDE SEQUENCE [LARGE SCALE GENOMIC DNA]</scope>
    <source>
        <strain evidence="5">DSM 19608</strain>
    </source>
</reference>
<dbReference type="EMBL" id="FUXB01000001">
    <property type="protein sequence ID" value="SJZ40885.1"/>
    <property type="molecule type" value="Genomic_DNA"/>
</dbReference>
<dbReference type="SMART" id="SM01022">
    <property type="entry name" value="ASCH"/>
    <property type="match status" value="1"/>
</dbReference>
<dbReference type="InterPro" id="IPR008314">
    <property type="entry name" value="AC4CH"/>
</dbReference>
<evidence type="ECO:0000313" key="5">
    <source>
        <dbReference type="Proteomes" id="UP000190834"/>
    </source>
</evidence>